<dbReference type="AlphaFoldDB" id="A0A5N5VWR3"/>
<comment type="caution">
    <text evidence="2">The sequence shown here is derived from an EMBL/GenBank/DDBJ whole genome shotgun (WGS) entry which is preliminary data.</text>
</comment>
<protein>
    <submittedName>
        <fullName evidence="2">Questin oxidase family protein</fullName>
    </submittedName>
</protein>
<keyword evidence="3" id="KW-1185">Reference proteome</keyword>
<dbReference type="InterPro" id="IPR025337">
    <property type="entry name" value="Questin_oxidase-like"/>
</dbReference>
<dbReference type="Pfam" id="PF14027">
    <property type="entry name" value="Questin_oxidase"/>
    <property type="match status" value="1"/>
</dbReference>
<reference evidence="2 3" key="1">
    <citation type="journal article" date="2019" name="Microb. Cell Fact.">
        <title>Exploring novel herbicidin analogues by transcriptional regulator overexpression and MS/MS molecular networking.</title>
        <authorList>
            <person name="Shi Y."/>
            <person name="Gu R."/>
            <person name="Li Y."/>
            <person name="Wang X."/>
            <person name="Ren W."/>
            <person name="Li X."/>
            <person name="Wang L."/>
            <person name="Xie Y."/>
            <person name="Hong B."/>
        </authorList>
    </citation>
    <scope>NUCLEOTIDE SEQUENCE [LARGE SCALE GENOMIC DNA]</scope>
    <source>
        <strain evidence="2 3">US-43</strain>
    </source>
</reference>
<dbReference type="OrthoDB" id="6396144at2"/>
<sequence>MTDTTGTFDEALERLHAKGPEFEGWLTNHAPMTVEALVRHGHAPRVHRWLDAYRHRLEDMPGRTGVRIDGTADASWRTALGDPARLGDWIDHFTRTLAERPWRDVLAEWWPRLLPGITGGSTHPVIRTGHAVRALLDGDRTGPRLAELGHALGYWAARHQPLAAPVTPSGTAGIGAALAGVPGVPDPSRGIRARFAQLPETPGWPAAANAVRPPAGPGEVPGMLAQLVREAVLRYGERAHGSPVMLVHAATAPNAVLRALPALPRELWVPGFRAAWEASASVTAAYPAPGPSEPVASAPATAAEAFARAAEHGDEHAIKFTDTALDVAAADPEAAPGALAATARAVELIAPLGA</sequence>
<evidence type="ECO:0000313" key="2">
    <source>
        <dbReference type="EMBL" id="KAB7832486.1"/>
    </source>
</evidence>
<evidence type="ECO:0000256" key="1">
    <source>
        <dbReference type="ARBA" id="ARBA00023002"/>
    </source>
</evidence>
<dbReference type="Proteomes" id="UP000327000">
    <property type="component" value="Unassembled WGS sequence"/>
</dbReference>
<accession>A0A5N5VWR3</accession>
<dbReference type="EMBL" id="VOKX01000146">
    <property type="protein sequence ID" value="KAB7832486.1"/>
    <property type="molecule type" value="Genomic_DNA"/>
</dbReference>
<name>A0A5N5VWR3_STRMB</name>
<keyword evidence="1" id="KW-0560">Oxidoreductase</keyword>
<proteinExistence type="predicted"/>
<gene>
    <name evidence="2" type="ORF">FRZ00_34830</name>
</gene>
<evidence type="ECO:0000313" key="3">
    <source>
        <dbReference type="Proteomes" id="UP000327000"/>
    </source>
</evidence>
<organism evidence="2 3">
    <name type="scientific">Streptomyces mobaraensis</name>
    <name type="common">Streptoverticillium mobaraense</name>
    <dbReference type="NCBI Taxonomy" id="35621"/>
    <lineage>
        <taxon>Bacteria</taxon>
        <taxon>Bacillati</taxon>
        <taxon>Actinomycetota</taxon>
        <taxon>Actinomycetes</taxon>
        <taxon>Kitasatosporales</taxon>
        <taxon>Streptomycetaceae</taxon>
        <taxon>Streptomyces</taxon>
    </lineage>
</organism>
<dbReference type="RefSeq" id="WP_152266313.1">
    <property type="nucleotide sequence ID" value="NZ_VOKX01000146.1"/>
</dbReference>